<comment type="caution">
    <text evidence="1">The sequence shown here is derived from an EMBL/GenBank/DDBJ whole genome shotgun (WGS) entry which is preliminary data.</text>
</comment>
<sequence>MKNQNNDGLRRVALYRAGRRNEVPSNTVKKYAYGCELGPVKKWESSVRLELLLSDIRKSDMLRADSDDTTGCFSRPRETTLIDCAIKKYKLSTFDLGSSY</sequence>
<proteinExistence type="predicted"/>
<dbReference type="EMBL" id="LUCM01011824">
    <property type="protein sequence ID" value="KAA0183406.1"/>
    <property type="molecule type" value="Genomic_DNA"/>
</dbReference>
<keyword evidence="2" id="KW-1185">Reference proteome</keyword>
<evidence type="ECO:0000313" key="2">
    <source>
        <dbReference type="Proteomes" id="UP000728185"/>
    </source>
</evidence>
<accession>A0A8E0RKF1</accession>
<dbReference type="AlphaFoldDB" id="A0A8E0RKF1"/>
<name>A0A8E0RKF1_9TREM</name>
<dbReference type="Proteomes" id="UP000728185">
    <property type="component" value="Unassembled WGS sequence"/>
</dbReference>
<protein>
    <submittedName>
        <fullName evidence="1">Uncharacterized protein</fullName>
    </submittedName>
</protein>
<gene>
    <name evidence="1" type="ORF">FBUS_08773</name>
</gene>
<reference evidence="1" key="1">
    <citation type="submission" date="2019-05" db="EMBL/GenBank/DDBJ databases">
        <title>Annotation for the trematode Fasciolopsis buski.</title>
        <authorList>
            <person name="Choi Y.-J."/>
        </authorList>
    </citation>
    <scope>NUCLEOTIDE SEQUENCE</scope>
    <source>
        <strain evidence="1">HT</strain>
        <tissue evidence="1">Whole worm</tissue>
    </source>
</reference>
<evidence type="ECO:0000313" key="1">
    <source>
        <dbReference type="EMBL" id="KAA0183406.1"/>
    </source>
</evidence>
<organism evidence="1 2">
    <name type="scientific">Fasciolopsis buskii</name>
    <dbReference type="NCBI Taxonomy" id="27845"/>
    <lineage>
        <taxon>Eukaryota</taxon>
        <taxon>Metazoa</taxon>
        <taxon>Spiralia</taxon>
        <taxon>Lophotrochozoa</taxon>
        <taxon>Platyhelminthes</taxon>
        <taxon>Trematoda</taxon>
        <taxon>Digenea</taxon>
        <taxon>Plagiorchiida</taxon>
        <taxon>Echinostomata</taxon>
        <taxon>Echinostomatoidea</taxon>
        <taxon>Fasciolidae</taxon>
        <taxon>Fasciolopsis</taxon>
    </lineage>
</organism>